<gene>
    <name evidence="1" type="ORF">A4H02_04190</name>
</gene>
<dbReference type="EMBL" id="LWAF01000004">
    <property type="protein sequence ID" value="ODN30735.1"/>
    <property type="molecule type" value="Genomic_DNA"/>
</dbReference>
<reference evidence="2" key="1">
    <citation type="submission" date="2016-04" db="EMBL/GenBank/DDBJ databases">
        <title>The genome sequence project of a novel Fervidobacterium isolate from a hot spring in Thailand.</title>
        <authorList>
            <person name="Gonzalez J.M."/>
            <person name="Cuecas A."/>
            <person name="Kanoksilapatham W."/>
        </authorList>
    </citation>
    <scope>NUCLEOTIDE SEQUENCE [LARGE SCALE GENOMIC DNA]</scope>
    <source>
        <strain evidence="2">FC2004</strain>
    </source>
</reference>
<evidence type="ECO:0000313" key="1">
    <source>
        <dbReference type="EMBL" id="ODN30735.1"/>
    </source>
</evidence>
<protein>
    <submittedName>
        <fullName evidence="1">Uncharacterized protein</fullName>
    </submittedName>
</protein>
<evidence type="ECO:0000313" key="2">
    <source>
        <dbReference type="Proteomes" id="UP000094570"/>
    </source>
</evidence>
<organism evidence="1 2">
    <name type="scientific">Fervidobacterium thailandense</name>
    <dbReference type="NCBI Taxonomy" id="1008305"/>
    <lineage>
        <taxon>Bacteria</taxon>
        <taxon>Thermotogati</taxon>
        <taxon>Thermotogota</taxon>
        <taxon>Thermotogae</taxon>
        <taxon>Thermotogales</taxon>
        <taxon>Fervidobacteriaceae</taxon>
        <taxon>Fervidobacterium</taxon>
    </lineage>
</organism>
<name>A0A1E3G390_9BACT</name>
<proteinExistence type="predicted"/>
<dbReference type="STRING" id="1008305.A4H02_04190"/>
<dbReference type="Proteomes" id="UP000094570">
    <property type="component" value="Unassembled WGS sequence"/>
</dbReference>
<dbReference type="AlphaFoldDB" id="A0A1E3G390"/>
<accession>A0A1E3G390</accession>
<dbReference type="RefSeq" id="WP_069292912.1">
    <property type="nucleotide sequence ID" value="NZ_CP140110.1"/>
</dbReference>
<sequence length="341" mass="38747">MAKYWYSGYDDFEDDDIAGEEELILPRFPEGKKAVLACFGDEGYITVEVEDLFPIPKHWEPAFIQTNSWYIEPSKNLLRVPQPCIATFKVPTKVRVYYVFREGQLQQFVDISAPIEEAFVVVALRPMEPEFGDRILYAPGSFRSRDEVEEIEDVYGTNLYVLGDIVGLSKVASVKLKDIALKSETWNTGIIDPRSSNQWLPTSLKVRFKADDHDLPYGELFVVSNVSGKDVVIARTKLLPSKGIGEIIIPSSWSVFYKYEVLEIRENKALKETYIVGRISLKGSGNVKLVIEPRWIRDYGIRVLSIDPPTKYTELKDSVEMEFTNVSGETSYLIEIVCNGS</sequence>
<comment type="caution">
    <text evidence="1">The sequence shown here is derived from an EMBL/GenBank/DDBJ whole genome shotgun (WGS) entry which is preliminary data.</text>
</comment>
<keyword evidence="2" id="KW-1185">Reference proteome</keyword>